<evidence type="ECO:0000256" key="1">
    <source>
        <dbReference type="ARBA" id="ARBA00004123"/>
    </source>
</evidence>
<dbReference type="Proteomes" id="UP000308197">
    <property type="component" value="Unassembled WGS sequence"/>
</dbReference>
<dbReference type="GO" id="GO:0005634">
    <property type="term" value="C:nucleus"/>
    <property type="evidence" value="ECO:0007669"/>
    <property type="project" value="UniProtKB-SubCell"/>
</dbReference>
<evidence type="ECO:0000313" key="7">
    <source>
        <dbReference type="EMBL" id="TFK87724.1"/>
    </source>
</evidence>
<keyword evidence="6" id="KW-0539">Nucleus</keyword>
<dbReference type="InterPro" id="IPR043047">
    <property type="entry name" value="Hri1_N_sf"/>
</dbReference>
<evidence type="ECO:0000256" key="2">
    <source>
        <dbReference type="ARBA" id="ARBA00004496"/>
    </source>
</evidence>
<dbReference type="EMBL" id="ML211141">
    <property type="protein sequence ID" value="TFK87724.1"/>
    <property type="molecule type" value="Genomic_DNA"/>
</dbReference>
<organism evidence="7 8">
    <name type="scientific">Polyporus arcularius HHB13444</name>
    <dbReference type="NCBI Taxonomy" id="1314778"/>
    <lineage>
        <taxon>Eukaryota</taxon>
        <taxon>Fungi</taxon>
        <taxon>Dikarya</taxon>
        <taxon>Basidiomycota</taxon>
        <taxon>Agaricomycotina</taxon>
        <taxon>Agaricomycetes</taxon>
        <taxon>Polyporales</taxon>
        <taxon>Polyporaceae</taxon>
        <taxon>Polyporus</taxon>
    </lineage>
</organism>
<dbReference type="InterPro" id="IPR038744">
    <property type="entry name" value="Hri1_N"/>
</dbReference>
<dbReference type="Gene3D" id="2.40.128.320">
    <property type="entry name" value="Protein HRI1, N-terminal domain"/>
    <property type="match status" value="1"/>
</dbReference>
<comment type="subcellular location">
    <subcellularLocation>
        <location evidence="2">Cytoplasm</location>
    </subcellularLocation>
    <subcellularLocation>
        <location evidence="1">Nucleus</location>
    </subcellularLocation>
</comment>
<dbReference type="Pfam" id="PF16815">
    <property type="entry name" value="HRI1"/>
    <property type="match status" value="1"/>
</dbReference>
<dbReference type="GO" id="GO:0005737">
    <property type="term" value="C:cytoplasm"/>
    <property type="evidence" value="ECO:0007669"/>
    <property type="project" value="UniProtKB-SubCell"/>
</dbReference>
<accession>A0A5C3PDC0</accession>
<gene>
    <name evidence="7" type="ORF">K466DRAFT_548227</name>
</gene>
<evidence type="ECO:0000256" key="6">
    <source>
        <dbReference type="ARBA" id="ARBA00023242"/>
    </source>
</evidence>
<comment type="similarity">
    <text evidence="3">Belongs to the HRI1 family.</text>
</comment>
<dbReference type="InParanoid" id="A0A5C3PDC0"/>
<reference evidence="7 8" key="1">
    <citation type="journal article" date="2019" name="Nat. Ecol. Evol.">
        <title>Megaphylogeny resolves global patterns of mushroom evolution.</title>
        <authorList>
            <person name="Varga T."/>
            <person name="Krizsan K."/>
            <person name="Foldi C."/>
            <person name="Dima B."/>
            <person name="Sanchez-Garcia M."/>
            <person name="Sanchez-Ramirez S."/>
            <person name="Szollosi G.J."/>
            <person name="Szarkandi J.G."/>
            <person name="Papp V."/>
            <person name="Albert L."/>
            <person name="Andreopoulos W."/>
            <person name="Angelini C."/>
            <person name="Antonin V."/>
            <person name="Barry K.W."/>
            <person name="Bougher N.L."/>
            <person name="Buchanan P."/>
            <person name="Buyck B."/>
            <person name="Bense V."/>
            <person name="Catcheside P."/>
            <person name="Chovatia M."/>
            <person name="Cooper J."/>
            <person name="Damon W."/>
            <person name="Desjardin D."/>
            <person name="Finy P."/>
            <person name="Geml J."/>
            <person name="Haridas S."/>
            <person name="Hughes K."/>
            <person name="Justo A."/>
            <person name="Karasinski D."/>
            <person name="Kautmanova I."/>
            <person name="Kiss B."/>
            <person name="Kocsube S."/>
            <person name="Kotiranta H."/>
            <person name="LaButti K.M."/>
            <person name="Lechner B.E."/>
            <person name="Liimatainen K."/>
            <person name="Lipzen A."/>
            <person name="Lukacs Z."/>
            <person name="Mihaltcheva S."/>
            <person name="Morgado L.N."/>
            <person name="Niskanen T."/>
            <person name="Noordeloos M.E."/>
            <person name="Ohm R.A."/>
            <person name="Ortiz-Santana B."/>
            <person name="Ovrebo C."/>
            <person name="Racz N."/>
            <person name="Riley R."/>
            <person name="Savchenko A."/>
            <person name="Shiryaev A."/>
            <person name="Soop K."/>
            <person name="Spirin V."/>
            <person name="Szebenyi C."/>
            <person name="Tomsovsky M."/>
            <person name="Tulloss R.E."/>
            <person name="Uehling J."/>
            <person name="Grigoriev I.V."/>
            <person name="Vagvolgyi C."/>
            <person name="Papp T."/>
            <person name="Martin F.M."/>
            <person name="Miettinen O."/>
            <person name="Hibbett D.S."/>
            <person name="Nagy L.G."/>
        </authorList>
    </citation>
    <scope>NUCLEOTIDE SEQUENCE [LARGE SCALE GENOMIC DNA]</scope>
    <source>
        <strain evidence="7 8">HHB13444</strain>
    </source>
</reference>
<sequence length="227" mass="25816">MSISERLYIRWLPDEASEPTSTLVLTAPNGQFVDLRFHKPSPPCVRYTAFEWGFGGRSVGTPGHGEWIHDIDSRTENPEADAGDMFPHPTLPNVELERGKMRHPESGEIRDYEEAWKQIAVLPDPAGELHEGRRVSVFIEMDDENQEGRRRRGMISRVGQFCQGIVKDDKGVSVQRWSWAIGEGWKNVGQIGDASMACDMTWTMVLKEGDKVERDGYSWIVKTVKVW</sequence>
<dbReference type="STRING" id="1314778.A0A5C3PDC0"/>
<name>A0A5C3PDC0_9APHY</name>
<evidence type="ECO:0000313" key="8">
    <source>
        <dbReference type="Proteomes" id="UP000308197"/>
    </source>
</evidence>
<dbReference type="CDD" id="cd11693">
    <property type="entry name" value="HRI1_C_like"/>
    <property type="match status" value="1"/>
</dbReference>
<protein>
    <recommendedName>
        <fullName evidence="4">Protein HRI1</fullName>
    </recommendedName>
</protein>
<dbReference type="InterPro" id="IPR031818">
    <property type="entry name" value="Hri1"/>
</dbReference>
<keyword evidence="5" id="KW-0963">Cytoplasm</keyword>
<keyword evidence="8" id="KW-1185">Reference proteome</keyword>
<dbReference type="CDD" id="cd11692">
    <property type="entry name" value="HRI1_N_like"/>
    <property type="match status" value="1"/>
</dbReference>
<evidence type="ECO:0000256" key="4">
    <source>
        <dbReference type="ARBA" id="ARBA00017063"/>
    </source>
</evidence>
<evidence type="ECO:0000256" key="3">
    <source>
        <dbReference type="ARBA" id="ARBA00005229"/>
    </source>
</evidence>
<proteinExistence type="inferred from homology"/>
<evidence type="ECO:0000256" key="5">
    <source>
        <dbReference type="ARBA" id="ARBA00022490"/>
    </source>
</evidence>
<dbReference type="AlphaFoldDB" id="A0A5C3PDC0"/>